<comment type="caution">
    <text evidence="1">The sequence shown here is derived from an EMBL/GenBank/DDBJ whole genome shotgun (WGS) entry which is preliminary data.</text>
</comment>
<evidence type="ECO:0000313" key="1">
    <source>
        <dbReference type="EMBL" id="TMU55986.1"/>
    </source>
</evidence>
<accession>A0ABY2WMU1</accession>
<gene>
    <name evidence="1" type="ORF">FGG15_00120</name>
</gene>
<dbReference type="Pfam" id="PF06037">
    <property type="entry name" value="DUF922"/>
    <property type="match status" value="1"/>
</dbReference>
<keyword evidence="2" id="KW-1185">Reference proteome</keyword>
<protein>
    <submittedName>
        <fullName evidence="1">DUF922 domain-containing protein</fullName>
    </submittedName>
</protein>
<organism evidence="1 2">
    <name type="scientific">Flagellimonas algicola</name>
    <dbReference type="NCBI Taxonomy" id="2583815"/>
    <lineage>
        <taxon>Bacteria</taxon>
        <taxon>Pseudomonadati</taxon>
        <taxon>Bacteroidota</taxon>
        <taxon>Flavobacteriia</taxon>
        <taxon>Flavobacteriales</taxon>
        <taxon>Flavobacteriaceae</taxon>
        <taxon>Flagellimonas</taxon>
    </lineage>
</organism>
<dbReference type="InterPro" id="IPR010321">
    <property type="entry name" value="DUF922"/>
</dbReference>
<reference evidence="1 2" key="1">
    <citation type="submission" date="2019-05" db="EMBL/GenBank/DDBJ databases">
        <title>Flagellimonas sp. AsT0115, sp. nov., isolated from a marine red algae, Asparagopsis taxiformis.</title>
        <authorList>
            <person name="Kim J."/>
            <person name="Jeong S.E."/>
            <person name="Jeon C.O."/>
        </authorList>
    </citation>
    <scope>NUCLEOTIDE SEQUENCE [LARGE SCALE GENOMIC DNA]</scope>
    <source>
        <strain evidence="1 2">AsT0115</strain>
    </source>
</reference>
<name>A0ABY2WMU1_9FLAO</name>
<dbReference type="EMBL" id="VCNI01000001">
    <property type="protein sequence ID" value="TMU55986.1"/>
    <property type="molecule type" value="Genomic_DNA"/>
</dbReference>
<sequence length="176" mass="20617">MGKVNTIICLLLFGFLGWGQEIEEGVLWDANKRLSWSDFKGKVPPAADPAATTASGISYRYSANLIHHEVNLDFEVNAYFYPNESWYKPEVCDDLILSHEQLHFDIAELFARKMRNKLQRTSFSDNVKQEIRDIYQDILQELQDFQDQYDWETGYSRNAKKQLEWNRKIAQALSEE</sequence>
<proteinExistence type="predicted"/>
<dbReference type="RefSeq" id="WP_138831958.1">
    <property type="nucleotide sequence ID" value="NZ_VCNI01000001.1"/>
</dbReference>
<evidence type="ECO:0000313" key="2">
    <source>
        <dbReference type="Proteomes" id="UP000751614"/>
    </source>
</evidence>
<dbReference type="Proteomes" id="UP000751614">
    <property type="component" value="Unassembled WGS sequence"/>
</dbReference>